<dbReference type="RefSeq" id="WP_191201707.1">
    <property type="nucleotide sequence ID" value="NZ_JACXZA010000001.1"/>
</dbReference>
<keyword evidence="5" id="KW-0597">Phosphoprotein</keyword>
<evidence type="ECO:0000313" key="16">
    <source>
        <dbReference type="Proteomes" id="UP000609346"/>
    </source>
</evidence>
<dbReference type="EMBL" id="JACXZA010000001">
    <property type="protein sequence ID" value="MBD3917407.1"/>
    <property type="molecule type" value="Genomic_DNA"/>
</dbReference>
<dbReference type="Pfam" id="PF02518">
    <property type="entry name" value="HATPase_c"/>
    <property type="match status" value="1"/>
</dbReference>
<dbReference type="Pfam" id="PF00672">
    <property type="entry name" value="HAMP"/>
    <property type="match status" value="1"/>
</dbReference>
<dbReference type="CDD" id="cd06225">
    <property type="entry name" value="HAMP"/>
    <property type="match status" value="1"/>
</dbReference>
<dbReference type="PROSITE" id="PS50885">
    <property type="entry name" value="HAMP"/>
    <property type="match status" value="1"/>
</dbReference>
<reference evidence="15 16" key="1">
    <citation type="submission" date="2020-09" db="EMBL/GenBank/DDBJ databases">
        <title>Paenibacillus sp. strain PR3 16S rRNA gene Genome sequencing and assembly.</title>
        <authorList>
            <person name="Kim J."/>
        </authorList>
    </citation>
    <scope>NUCLEOTIDE SEQUENCE [LARGE SCALE GENOMIC DNA]</scope>
    <source>
        <strain evidence="15 16">PR3</strain>
    </source>
</reference>
<dbReference type="SMART" id="SM00387">
    <property type="entry name" value="HATPase_c"/>
    <property type="match status" value="1"/>
</dbReference>
<dbReference type="SMART" id="SM00388">
    <property type="entry name" value="HisKA"/>
    <property type="match status" value="1"/>
</dbReference>
<protein>
    <recommendedName>
        <fullName evidence="3">histidine kinase</fullName>
        <ecNumber evidence="3">2.7.13.3</ecNumber>
    </recommendedName>
</protein>
<dbReference type="Gene3D" id="6.10.340.10">
    <property type="match status" value="1"/>
</dbReference>
<evidence type="ECO:0000256" key="1">
    <source>
        <dbReference type="ARBA" id="ARBA00000085"/>
    </source>
</evidence>
<dbReference type="SMART" id="SM00304">
    <property type="entry name" value="HAMP"/>
    <property type="match status" value="1"/>
</dbReference>
<evidence type="ECO:0000256" key="5">
    <source>
        <dbReference type="ARBA" id="ARBA00022553"/>
    </source>
</evidence>
<evidence type="ECO:0000256" key="10">
    <source>
        <dbReference type="ARBA" id="ARBA00023012"/>
    </source>
</evidence>
<keyword evidence="10" id="KW-0902">Two-component regulatory system</keyword>
<comment type="subcellular location">
    <subcellularLocation>
        <location evidence="2">Cell membrane</location>
        <topology evidence="2">Multi-pass membrane protein</topology>
    </subcellularLocation>
</comment>
<dbReference type="Gene3D" id="1.10.287.130">
    <property type="match status" value="1"/>
</dbReference>
<feature type="transmembrane region" description="Helical" evidence="12">
    <location>
        <begin position="74"/>
        <end position="92"/>
    </location>
</feature>
<name>A0ABR8MR68_9BACL</name>
<dbReference type="InterPro" id="IPR036890">
    <property type="entry name" value="HATPase_C_sf"/>
</dbReference>
<keyword evidence="11 12" id="KW-0472">Membrane</keyword>
<accession>A0ABR8MR68</accession>
<evidence type="ECO:0000256" key="11">
    <source>
        <dbReference type="ARBA" id="ARBA00023136"/>
    </source>
</evidence>
<dbReference type="InterPro" id="IPR003594">
    <property type="entry name" value="HATPase_dom"/>
</dbReference>
<keyword evidence="9" id="KW-0067">ATP-binding</keyword>
<dbReference type="CDD" id="cd00082">
    <property type="entry name" value="HisKA"/>
    <property type="match status" value="1"/>
</dbReference>
<evidence type="ECO:0000256" key="6">
    <source>
        <dbReference type="ARBA" id="ARBA00022679"/>
    </source>
</evidence>
<keyword evidence="16" id="KW-1185">Reference proteome</keyword>
<dbReference type="Proteomes" id="UP000609346">
    <property type="component" value="Unassembled WGS sequence"/>
</dbReference>
<evidence type="ECO:0000256" key="2">
    <source>
        <dbReference type="ARBA" id="ARBA00004651"/>
    </source>
</evidence>
<evidence type="ECO:0000259" key="14">
    <source>
        <dbReference type="PROSITE" id="PS50885"/>
    </source>
</evidence>
<keyword evidence="8 15" id="KW-0418">Kinase</keyword>
<keyword evidence="4" id="KW-1003">Cell membrane</keyword>
<gene>
    <name evidence="15" type="ORF">H8B09_01470</name>
</gene>
<dbReference type="GO" id="GO:0016301">
    <property type="term" value="F:kinase activity"/>
    <property type="evidence" value="ECO:0007669"/>
    <property type="project" value="UniProtKB-KW"/>
</dbReference>
<dbReference type="SUPFAM" id="SSF55874">
    <property type="entry name" value="ATPase domain of HSP90 chaperone/DNA topoisomerase II/histidine kinase"/>
    <property type="match status" value="1"/>
</dbReference>
<dbReference type="EC" id="2.7.13.3" evidence="3"/>
<keyword evidence="12" id="KW-0812">Transmembrane</keyword>
<organism evidence="15 16">
    <name type="scientific">Paenibacillus terricola</name>
    <dbReference type="NCBI Taxonomy" id="2763503"/>
    <lineage>
        <taxon>Bacteria</taxon>
        <taxon>Bacillati</taxon>
        <taxon>Bacillota</taxon>
        <taxon>Bacilli</taxon>
        <taxon>Bacillales</taxon>
        <taxon>Paenibacillaceae</taxon>
        <taxon>Paenibacillus</taxon>
    </lineage>
</organism>
<dbReference type="PANTHER" id="PTHR44936:SF10">
    <property type="entry name" value="SENSOR PROTEIN RSTB"/>
    <property type="match status" value="1"/>
</dbReference>
<feature type="domain" description="Histidine kinase" evidence="13">
    <location>
        <begin position="165"/>
        <end position="379"/>
    </location>
</feature>
<evidence type="ECO:0000313" key="15">
    <source>
        <dbReference type="EMBL" id="MBD3917407.1"/>
    </source>
</evidence>
<sequence>MERLKRLSLRTSLFLLMAVAASGASILSILVQNGCASATGRIMRKYTAVQSDNLLVVHSELSARDELLVQLLKWTSNLFPIVIFCLFIFLAARKYYLSKLERPIALLIEGADQISSHNLDFRLSYDGKDEMNEVVQAFEKMRVELENNHIKMWRAVEERRRLNAAFAHDLRTPITALKGYNDFLIEYLPSNQLTLEKTRRVLHSVSISIARIEQYVESMSSISRLEDIRVHKTDILPVRLNEALHELLSMHVPPDRLRYRLRMSIQEAKIRVDDELVIRVAENLISNAVRHAASEVVIECRTMEGELALTVRDDGAGFSGEGLRMAKKPYYHDPLTIKGQAGIGLYICEVLCRKHGGSLALANGENGGASVTAVFSCRN</sequence>
<dbReference type="InterPro" id="IPR003660">
    <property type="entry name" value="HAMP_dom"/>
</dbReference>
<dbReference type="SUPFAM" id="SSF158472">
    <property type="entry name" value="HAMP domain-like"/>
    <property type="match status" value="1"/>
</dbReference>
<dbReference type="PROSITE" id="PS50109">
    <property type="entry name" value="HIS_KIN"/>
    <property type="match status" value="1"/>
</dbReference>
<dbReference type="InterPro" id="IPR003661">
    <property type="entry name" value="HisK_dim/P_dom"/>
</dbReference>
<keyword evidence="6" id="KW-0808">Transferase</keyword>
<feature type="domain" description="HAMP" evidence="14">
    <location>
        <begin position="98"/>
        <end position="150"/>
    </location>
</feature>
<dbReference type="InterPro" id="IPR050980">
    <property type="entry name" value="2C_sensor_his_kinase"/>
</dbReference>
<evidence type="ECO:0000256" key="9">
    <source>
        <dbReference type="ARBA" id="ARBA00022840"/>
    </source>
</evidence>
<evidence type="ECO:0000259" key="13">
    <source>
        <dbReference type="PROSITE" id="PS50109"/>
    </source>
</evidence>
<evidence type="ECO:0000256" key="4">
    <source>
        <dbReference type="ARBA" id="ARBA00022475"/>
    </source>
</evidence>
<proteinExistence type="predicted"/>
<evidence type="ECO:0000256" key="8">
    <source>
        <dbReference type="ARBA" id="ARBA00022777"/>
    </source>
</evidence>
<keyword evidence="7" id="KW-0547">Nucleotide-binding</keyword>
<dbReference type="SUPFAM" id="SSF47384">
    <property type="entry name" value="Homodimeric domain of signal transducing histidine kinase"/>
    <property type="match status" value="1"/>
</dbReference>
<dbReference type="Gene3D" id="3.30.565.10">
    <property type="entry name" value="Histidine kinase-like ATPase, C-terminal domain"/>
    <property type="match status" value="1"/>
</dbReference>
<feature type="transmembrane region" description="Helical" evidence="12">
    <location>
        <begin position="12"/>
        <end position="31"/>
    </location>
</feature>
<keyword evidence="12" id="KW-1133">Transmembrane helix</keyword>
<comment type="catalytic activity">
    <reaction evidence="1">
        <text>ATP + protein L-histidine = ADP + protein N-phospho-L-histidine.</text>
        <dbReference type="EC" id="2.7.13.3"/>
    </reaction>
</comment>
<comment type="caution">
    <text evidence="15">The sequence shown here is derived from an EMBL/GenBank/DDBJ whole genome shotgun (WGS) entry which is preliminary data.</text>
</comment>
<evidence type="ECO:0000256" key="3">
    <source>
        <dbReference type="ARBA" id="ARBA00012438"/>
    </source>
</evidence>
<evidence type="ECO:0000256" key="7">
    <source>
        <dbReference type="ARBA" id="ARBA00022741"/>
    </source>
</evidence>
<dbReference type="PANTHER" id="PTHR44936">
    <property type="entry name" value="SENSOR PROTEIN CREC"/>
    <property type="match status" value="1"/>
</dbReference>
<dbReference type="InterPro" id="IPR036097">
    <property type="entry name" value="HisK_dim/P_sf"/>
</dbReference>
<dbReference type="Pfam" id="PF00512">
    <property type="entry name" value="HisKA"/>
    <property type="match status" value="1"/>
</dbReference>
<evidence type="ECO:0000256" key="12">
    <source>
        <dbReference type="SAM" id="Phobius"/>
    </source>
</evidence>
<dbReference type="InterPro" id="IPR005467">
    <property type="entry name" value="His_kinase_dom"/>
</dbReference>